<evidence type="ECO:0000259" key="2">
    <source>
        <dbReference type="Pfam" id="PF26498"/>
    </source>
</evidence>
<dbReference type="InterPro" id="IPR058478">
    <property type="entry name" value="DUF8164"/>
</dbReference>
<feature type="domain" description="DUF8164" evidence="2">
    <location>
        <begin position="15"/>
        <end position="195"/>
    </location>
</feature>
<feature type="transmembrane region" description="Helical" evidence="1">
    <location>
        <begin position="186"/>
        <end position="210"/>
    </location>
</feature>
<dbReference type="RefSeq" id="WP_176900125.1">
    <property type="nucleotide sequence ID" value="NZ_JABKAV010000030.1"/>
</dbReference>
<dbReference type="Pfam" id="PF26498">
    <property type="entry name" value="DUF8164"/>
    <property type="match status" value="1"/>
</dbReference>
<organism evidence="3 4">
    <name type="scientific">Hymenobacter terrestris</name>
    <dbReference type="NCBI Taxonomy" id="2748310"/>
    <lineage>
        <taxon>Bacteria</taxon>
        <taxon>Pseudomonadati</taxon>
        <taxon>Bacteroidota</taxon>
        <taxon>Cytophagia</taxon>
        <taxon>Cytophagales</taxon>
        <taxon>Hymenobacteraceae</taxon>
        <taxon>Hymenobacter</taxon>
    </lineage>
</organism>
<accession>A0ABX2Q3D6</accession>
<dbReference type="Proteomes" id="UP000626554">
    <property type="component" value="Unassembled WGS sequence"/>
</dbReference>
<reference evidence="3 4" key="1">
    <citation type="submission" date="2020-05" db="EMBL/GenBank/DDBJ databases">
        <title>Hymenobacter terrestris sp. nov. and Hymenobacter lapidiphilus sp. nov., isolated from regoliths in Antarctica.</title>
        <authorList>
            <person name="Sedlacek I."/>
            <person name="Pantucek R."/>
            <person name="Zeman M."/>
            <person name="Holochova P."/>
            <person name="Kralova S."/>
            <person name="Stankova E."/>
            <person name="Sedo O."/>
            <person name="Micenkova L."/>
            <person name="Svec P."/>
            <person name="Gupta V."/>
            <person name="Sood U."/>
            <person name="Korpole U.S."/>
            <person name="Lal R."/>
        </authorList>
    </citation>
    <scope>NUCLEOTIDE SEQUENCE [LARGE SCALE GENOMIC DNA]</scope>
    <source>
        <strain evidence="3 4">P5252</strain>
    </source>
</reference>
<evidence type="ECO:0000256" key="1">
    <source>
        <dbReference type="SAM" id="Phobius"/>
    </source>
</evidence>
<name>A0ABX2Q3D6_9BACT</name>
<evidence type="ECO:0000313" key="4">
    <source>
        <dbReference type="Proteomes" id="UP000626554"/>
    </source>
</evidence>
<protein>
    <recommendedName>
        <fullName evidence="2">DUF8164 domain-containing protein</fullName>
    </recommendedName>
</protein>
<keyword evidence="4" id="KW-1185">Reference proteome</keyword>
<evidence type="ECO:0000313" key="3">
    <source>
        <dbReference type="EMBL" id="NVO85458.1"/>
    </source>
</evidence>
<gene>
    <name evidence="3" type="ORF">HW556_11265</name>
</gene>
<keyword evidence="1" id="KW-1133">Transmembrane helix</keyword>
<keyword evidence="1" id="KW-0812">Transmembrane</keyword>
<proteinExistence type="predicted"/>
<comment type="caution">
    <text evidence="3">The sequence shown here is derived from an EMBL/GenBank/DDBJ whole genome shotgun (WGS) entry which is preliminary data.</text>
</comment>
<sequence length="215" mass="23734">MKDTTARRGENGDKTGKYELIARIYDANIDPGDTVVVDIYITGYGKIANSKLALYPPVSILDDSGSAVSYGFDYGQERVRWGGHTTPISERGIVLPTMESADESGPGYTRFFDVSDDPTPSIVTEASEGEGGTAPYTLNMQLSSRAKPGEYKTTLVFTYFNGETWQTSRVDPKFTVRNMFERNERVVSILGILAAIGSIPPIFRVGYSIWEWLSN</sequence>
<keyword evidence="1" id="KW-0472">Membrane</keyword>
<dbReference type="EMBL" id="JABKAV010000030">
    <property type="protein sequence ID" value="NVO85458.1"/>
    <property type="molecule type" value="Genomic_DNA"/>
</dbReference>